<accession>A0A9X4P3R4</accession>
<dbReference type="InterPro" id="IPR001173">
    <property type="entry name" value="Glyco_trans_2-like"/>
</dbReference>
<dbReference type="InterPro" id="IPR007554">
    <property type="entry name" value="Glycerophosphate_synth"/>
</dbReference>
<dbReference type="GO" id="GO:0016020">
    <property type="term" value="C:membrane"/>
    <property type="evidence" value="ECO:0007669"/>
    <property type="project" value="InterPro"/>
</dbReference>
<dbReference type="GO" id="GO:0016758">
    <property type="term" value="F:hexosyltransferase activity"/>
    <property type="evidence" value="ECO:0007669"/>
    <property type="project" value="UniProtKB-ARBA"/>
</dbReference>
<dbReference type="Gene3D" id="3.40.50.12580">
    <property type="match status" value="1"/>
</dbReference>
<dbReference type="Pfam" id="PF00535">
    <property type="entry name" value="Glycos_transf_2"/>
    <property type="match status" value="1"/>
</dbReference>
<sequence length="982" mass="115500">MYSLERVKLKMKFQKNEFVKLNDTKKNEFLFSIIMAVYNVEEYLDDAMCSLENQLLDFTKNVQVVLVNDGSTDNSLKKVKEWQRRYPNNIIAIDKKNGGVSSARNAGIEVARGKYINFLDPDDMLDEGVLLQVRLFFQKNPDIKIAHIPLYLFEAKSEPHILNKVFEKDIEIVDIRKNHTKIFAHISSSFFSRELFEDEIFRFEVGRKYGEDLALVAKLVEQEKKFGLINNVFYRYRARNSGDSAMDSSRKDPETYIPNAEMMLELIKMHEKDGEIDLWLQNIIMYDLAWKVRREELPFVAPENFYKIYFDLVYDILQYINVSVIRSVGHLRWVQKEELIYLKNSGKLSKENEPKGMLIHSGAGVSLVNDDKKYILSNVISKIHIIKYRPETNTLNIVGSIDHIFGIKDFKVLLCSKDVIFESMRIEEPSRIQMIGVPIHSVNTFSFDIPIDNLKSVDKLELKIGYKTHIQKLKLEFSGLLVSIGNGIKVNYLWTPQKLISYNFNENKFEIKNNSLNNLITSEKLLIDKILSTKGIPEERKKYLINLRKLSLKSRLSENVINIFQDRENRADDNAEVFYKYVQDKHPEWDNYFVLDSNSSDWQRLTKEGFRLIEYGSIKHEKLLIQAQNLISSQANLSVMRPWDKNFGFLRDSYHYNFIFLQHGVTKHDLSLWLRKIEKDIRMLVTVSNLEADGFLGYGYEYSESEITNTGFPRFDRYNIDFYSEKNKGNIVLAPTWRNGIWNDNDSIDIKIKKLHSTTFYKMWQELIFSNILKEISLKGNTISFLPHPLLREIENGFEFPDYIKVIPFEERYIDVLTNTDMLLTDFSSIYFDIAYQGKPTLYFQFDAGNVNNKEGYFDFEEMGFGPVCSDIDTVGLELVNIIRRKFKMEDIYIERVKQFFTYTDTNNSLRLLERMETLIYDSIANNEKFINSYSGGEIDRSFEIMLRKTRKNFSFKEFIKMALPKDSKLYKTVRKIYRRFK</sequence>
<dbReference type="CDD" id="cd00761">
    <property type="entry name" value="Glyco_tranf_GTA_type"/>
    <property type="match status" value="1"/>
</dbReference>
<dbReference type="AlphaFoldDB" id="A0A9X4P3R4"/>
<keyword evidence="3" id="KW-1185">Reference proteome</keyword>
<dbReference type="RefSeq" id="WP_279361236.1">
    <property type="nucleotide sequence ID" value="NZ_CP141727.1"/>
</dbReference>
<dbReference type="Proteomes" id="UP001153199">
    <property type="component" value="Unassembled WGS sequence"/>
</dbReference>
<dbReference type="PANTHER" id="PTHR22916">
    <property type="entry name" value="GLYCOSYLTRANSFERASE"/>
    <property type="match status" value="1"/>
</dbReference>
<gene>
    <name evidence="2" type="ORF">NF717_03050</name>
</gene>
<dbReference type="GO" id="GO:0047355">
    <property type="term" value="F:CDP-glycerol glycerophosphotransferase activity"/>
    <property type="evidence" value="ECO:0007669"/>
    <property type="project" value="InterPro"/>
</dbReference>
<dbReference type="InterPro" id="IPR043148">
    <property type="entry name" value="TagF_C"/>
</dbReference>
<dbReference type="SUPFAM" id="SSF53448">
    <property type="entry name" value="Nucleotide-diphospho-sugar transferases"/>
    <property type="match status" value="1"/>
</dbReference>
<proteinExistence type="predicted"/>
<dbReference type="InterPro" id="IPR029044">
    <property type="entry name" value="Nucleotide-diphossugar_trans"/>
</dbReference>
<dbReference type="Pfam" id="PF04464">
    <property type="entry name" value="Glyphos_transf"/>
    <property type="match status" value="1"/>
</dbReference>
<evidence type="ECO:0000313" key="3">
    <source>
        <dbReference type="Proteomes" id="UP001153199"/>
    </source>
</evidence>
<protein>
    <submittedName>
        <fullName evidence="2">Bifunctional glycosyltransferase family 2 protein/CDP-glycerol:glycerophosphate glycerophosphotransferase</fullName>
    </submittedName>
</protein>
<feature type="domain" description="Glycosyltransferase 2-like" evidence="1">
    <location>
        <begin position="32"/>
        <end position="197"/>
    </location>
</feature>
<reference evidence="2" key="1">
    <citation type="submission" date="2022-06" db="EMBL/GenBank/DDBJ databases">
        <title>Lactococcus from bovine mastitis in China.</title>
        <authorList>
            <person name="Lin Y."/>
            <person name="Han B."/>
        </authorList>
    </citation>
    <scope>NUCLEOTIDE SEQUENCE</scope>
    <source>
        <strain evidence="2">Ningxia-I-26</strain>
    </source>
</reference>
<evidence type="ECO:0000313" key="2">
    <source>
        <dbReference type="EMBL" id="MDG6144639.1"/>
    </source>
</evidence>
<organism evidence="2 3">
    <name type="scientific">Lactococcus formosensis</name>
    <dbReference type="NCBI Taxonomy" id="1281486"/>
    <lineage>
        <taxon>Bacteria</taxon>
        <taxon>Bacillati</taxon>
        <taxon>Bacillota</taxon>
        <taxon>Bacilli</taxon>
        <taxon>Lactobacillales</taxon>
        <taxon>Streptococcaceae</taxon>
        <taxon>Lactococcus</taxon>
    </lineage>
</organism>
<evidence type="ECO:0000259" key="1">
    <source>
        <dbReference type="Pfam" id="PF00535"/>
    </source>
</evidence>
<dbReference type="EMBL" id="JAMWFV010000002">
    <property type="protein sequence ID" value="MDG6144639.1"/>
    <property type="molecule type" value="Genomic_DNA"/>
</dbReference>
<comment type="caution">
    <text evidence="2">The sequence shown here is derived from an EMBL/GenBank/DDBJ whole genome shotgun (WGS) entry which is preliminary data.</text>
</comment>
<name>A0A9X4P3R4_9LACT</name>
<dbReference type="Gene3D" id="3.90.550.10">
    <property type="entry name" value="Spore Coat Polysaccharide Biosynthesis Protein SpsA, Chain A"/>
    <property type="match status" value="1"/>
</dbReference>
<dbReference type="PANTHER" id="PTHR22916:SF3">
    <property type="entry name" value="UDP-GLCNAC:BETAGAL BETA-1,3-N-ACETYLGLUCOSAMINYLTRANSFERASE-LIKE PROTEIN 1"/>
    <property type="match status" value="1"/>
</dbReference>